<protein>
    <submittedName>
        <fullName evidence="1">Uncharacterized protein</fullName>
    </submittedName>
</protein>
<dbReference type="KEGG" id="ctp:CTRG_00288"/>
<organism evidence="1 2">
    <name type="scientific">Candida tropicalis (strain ATCC MYA-3404 / T1)</name>
    <name type="common">Yeast</name>
    <dbReference type="NCBI Taxonomy" id="294747"/>
    <lineage>
        <taxon>Eukaryota</taxon>
        <taxon>Fungi</taxon>
        <taxon>Dikarya</taxon>
        <taxon>Ascomycota</taxon>
        <taxon>Saccharomycotina</taxon>
        <taxon>Pichiomycetes</taxon>
        <taxon>Debaryomycetaceae</taxon>
        <taxon>Candida/Lodderomyces clade</taxon>
        <taxon>Candida</taxon>
    </lineage>
</organism>
<sequence>MSELDRVSRGSLSSLINIATSIGSATKGKPQKKISNSLAYCETEDLKGNENRTYLFGVTTWSKEKNYESAISANTIKEAVTHVIENSTDFGIISFCTNVNNGDTWSANVRVCLCEYANFCRTSIWHIYYVDF</sequence>
<dbReference type="VEuPathDB" id="FungiDB:CTRG_00288"/>
<dbReference type="AlphaFoldDB" id="C5M2J9"/>
<keyword evidence="2" id="KW-1185">Reference proteome</keyword>
<gene>
    <name evidence="1" type="ORF">CTRG_00288</name>
</gene>
<proteinExistence type="predicted"/>
<name>C5M2J9_CANTT</name>
<dbReference type="HOGENOM" id="CLU_1916809_0_0_1"/>
<dbReference type="RefSeq" id="XP_002545507.1">
    <property type="nucleotide sequence ID" value="XM_002545461.1"/>
</dbReference>
<accession>C5M2J9</accession>
<dbReference type="GeneID" id="8296176"/>
<evidence type="ECO:0000313" key="2">
    <source>
        <dbReference type="Proteomes" id="UP000002037"/>
    </source>
</evidence>
<dbReference type="Proteomes" id="UP000002037">
    <property type="component" value="Unassembled WGS sequence"/>
</dbReference>
<evidence type="ECO:0000313" key="1">
    <source>
        <dbReference type="EMBL" id="EER35549.1"/>
    </source>
</evidence>
<reference evidence="1 2" key="1">
    <citation type="journal article" date="2009" name="Nature">
        <title>Evolution of pathogenicity and sexual reproduction in eight Candida genomes.</title>
        <authorList>
            <person name="Butler G."/>
            <person name="Rasmussen M.D."/>
            <person name="Lin M.F."/>
            <person name="Santos M.A."/>
            <person name="Sakthikumar S."/>
            <person name="Munro C.A."/>
            <person name="Rheinbay E."/>
            <person name="Grabherr M."/>
            <person name="Forche A."/>
            <person name="Reedy J.L."/>
            <person name="Agrafioti I."/>
            <person name="Arnaud M.B."/>
            <person name="Bates S."/>
            <person name="Brown A.J."/>
            <person name="Brunke S."/>
            <person name="Costanzo M.C."/>
            <person name="Fitzpatrick D.A."/>
            <person name="de Groot P.W."/>
            <person name="Harris D."/>
            <person name="Hoyer L.L."/>
            <person name="Hube B."/>
            <person name="Klis F.M."/>
            <person name="Kodira C."/>
            <person name="Lennard N."/>
            <person name="Logue M.E."/>
            <person name="Martin R."/>
            <person name="Neiman A.M."/>
            <person name="Nikolaou E."/>
            <person name="Quail M.A."/>
            <person name="Quinn J."/>
            <person name="Santos M.C."/>
            <person name="Schmitzberger F.F."/>
            <person name="Sherlock G."/>
            <person name="Shah P."/>
            <person name="Silverstein K.A."/>
            <person name="Skrzypek M.S."/>
            <person name="Soll D."/>
            <person name="Staggs R."/>
            <person name="Stansfield I."/>
            <person name="Stumpf M.P."/>
            <person name="Sudbery P.E."/>
            <person name="Srikantha T."/>
            <person name="Zeng Q."/>
            <person name="Berman J."/>
            <person name="Berriman M."/>
            <person name="Heitman J."/>
            <person name="Gow N.A."/>
            <person name="Lorenz M.C."/>
            <person name="Birren B.W."/>
            <person name="Kellis M."/>
            <person name="Cuomo C.A."/>
        </authorList>
    </citation>
    <scope>NUCLEOTIDE SEQUENCE [LARGE SCALE GENOMIC DNA]</scope>
    <source>
        <strain evidence="2">ATCC MYA-3404 / T1</strain>
    </source>
</reference>
<dbReference type="EMBL" id="GG692395">
    <property type="protein sequence ID" value="EER35549.1"/>
    <property type="molecule type" value="Genomic_DNA"/>
</dbReference>